<feature type="non-terminal residue" evidence="5">
    <location>
        <position position="1352"/>
    </location>
</feature>
<comment type="caution">
    <text evidence="2">Lacks conserved residue(s) required for the propagation of feature annotation.</text>
</comment>
<dbReference type="EMBL" id="CAKAEH010001989">
    <property type="protein sequence ID" value="CAG9540647.1"/>
    <property type="molecule type" value="Genomic_DNA"/>
</dbReference>
<feature type="domain" description="Laminin G" evidence="4">
    <location>
        <begin position="567"/>
        <end position="726"/>
    </location>
</feature>
<dbReference type="PROSITE" id="PS50025">
    <property type="entry name" value="LAM_G_DOMAIN"/>
    <property type="match status" value="3"/>
</dbReference>
<dbReference type="SUPFAM" id="SSF49899">
    <property type="entry name" value="Concanavalin A-like lectins/glucanases"/>
    <property type="match status" value="4"/>
</dbReference>
<evidence type="ECO:0000256" key="1">
    <source>
        <dbReference type="ARBA" id="ARBA00023157"/>
    </source>
</evidence>
<evidence type="ECO:0000259" key="4">
    <source>
        <dbReference type="PROSITE" id="PS50025"/>
    </source>
</evidence>
<dbReference type="InterPro" id="IPR000742">
    <property type="entry name" value="EGF"/>
</dbReference>
<dbReference type="InterPro" id="IPR050372">
    <property type="entry name" value="Neurexin-related_CASP"/>
</dbReference>
<dbReference type="Proteomes" id="UP000746747">
    <property type="component" value="Unassembled WGS sequence"/>
</dbReference>
<keyword evidence="6" id="KW-1185">Reference proteome</keyword>
<dbReference type="CDD" id="cd00110">
    <property type="entry name" value="LamG"/>
    <property type="match status" value="2"/>
</dbReference>
<evidence type="ECO:0000256" key="2">
    <source>
        <dbReference type="PROSITE-ProRule" id="PRU00122"/>
    </source>
</evidence>
<feature type="domain" description="Laminin G" evidence="4">
    <location>
        <begin position="765"/>
        <end position="986"/>
    </location>
</feature>
<dbReference type="Pfam" id="PF02210">
    <property type="entry name" value="Laminin_G_2"/>
    <property type="match status" value="2"/>
</dbReference>
<dbReference type="InterPro" id="IPR009030">
    <property type="entry name" value="Growth_fac_rcpt_cys_sf"/>
</dbReference>
<dbReference type="PROSITE" id="PS00022">
    <property type="entry name" value="EGF_1"/>
    <property type="match status" value="1"/>
</dbReference>
<dbReference type="SMART" id="SM00282">
    <property type="entry name" value="LamG"/>
    <property type="match status" value="3"/>
</dbReference>
<dbReference type="Gene3D" id="2.60.120.1000">
    <property type="match status" value="1"/>
</dbReference>
<dbReference type="PROSITE" id="PS01186">
    <property type="entry name" value="EGF_2"/>
    <property type="match status" value="1"/>
</dbReference>
<proteinExistence type="predicted"/>
<evidence type="ECO:0000313" key="5">
    <source>
        <dbReference type="EMBL" id="CAG9540647.1"/>
    </source>
</evidence>
<sequence length="1352" mass="153276">GLNGIIGCVTIVGLTIGNRFVFELEEKKRSENIRDNCNMLCTKEQCNKGTCIDLFHTAVCNCRGTYQSGKRCDETMKALNVSWDQYISYKIDNDESQPTVISIDFKTKVNEGLIIHGTILSFETNKPIGKLKLALIYGQLRLTIANLAEISFDNITIDSNRFNQILLEFEYNINLIRMTFNGNAKSARLNIVDDKEYHIRFDDELFFCAGDIEVGLSGCLRGIYVDYFDVIDGYTKGSSKVNANSKLKSCDRSGLIPDTEIFPVTNSYQVLLNGITDKQIIGYNIKSGYEFELDHGSEQVNSEFEHHYDNQMRPEALNSDVIFKADDVAFKEDIPWKVITETSMQQFCENDEAISCKNSIECKKENGIPICICRKGFVGPFCQFSLLPWNCDEIFRDGNTISGTYIIDPDGSGPLPETYAYCENGKTIVAHNMPNNTIIHSKDLGDIHMIVNYKLFNDELLQGLKSNSESCSQIVRYSCHTAPLGFDKMKTWFKSISNEFFRGFGGIDGTCPCQNDKCTKCNCDNADIANDYGIMTDAQVPIRGIYRLNDQSVDKGYMTLGPLICSGSVGQSDAYTMAIRKKFSSVEIGTWNGDMLSFEFRTYLKSATLLSSNDGIIMITMLERTFYLQINSQIDLSLIPQSRKNDGYWHRIIVDIRDGTVLFSVDDTVTTAVIKYHSFSNTQLSIGGGHDGFLGCIRQILLNGTLKEVHQTLRNKCINKCESHDCQHESRCEEDFVTDTVGCVCKNTIVHSGDLCQNSINYGTEVSFHDSKEAFLKAENITVANTLMQRIVFSFRTDQRDALLIYIHDHLYNFMQVHLSDHSHMVLTLNFNRTIYRCEVVAKIGNEYSRMKWIQVMIFQWIDSVELYVNDEICQIAGEHILSNNFIRKFEITHDINDIIQPPVSPITNYGITFNYPYVLLFIAGVPTEIHFGNLEPIYRSNIPNLLGCMRGLMIGEKLVDMRNQYYWSYYPTKPGLIKFGCEMGCHKIEYLCKNGGHCLVQWEAAKNIENSVSCNCARTSYYGEYCDTDNGAYFAGNSILLLNTAEIFEKVIFDWNEADEQTFSFAFSTTNTAKSTKLTKPQTLATISFKHNKMLQIILCKNGSINIDITLNDISFVYTFSYNYNDGYRHYFHSQFRANKSLKVTIDSRKYDFPPDLTAGLSLAYAIKFSFGGSYTTDISDMIRGDKKTMKYNYTGCLSNIDIDINVARMRLKPILYLHKSELEFAESVTIIGNKIQLGACNSFLIPGSLPLILNTVEAPLWDSPFITESYQRSNDDEMNVGETSDSEWWIAPVIITLILLIILVGIYIYSKYKEYQQSPITSKDSETPSKDPEILPLLLPKNGKFSAFSL</sequence>
<dbReference type="InterPro" id="IPR036056">
    <property type="entry name" value="Fibrinogen-like_C"/>
</dbReference>
<feature type="domain" description="Laminin G" evidence="4">
    <location>
        <begin position="76"/>
        <end position="250"/>
    </location>
</feature>
<feature type="transmembrane region" description="Helical" evidence="3">
    <location>
        <begin position="1290"/>
        <end position="1311"/>
    </location>
</feature>
<dbReference type="SMART" id="SM00181">
    <property type="entry name" value="EGF"/>
    <property type="match status" value="4"/>
</dbReference>
<keyword evidence="3" id="KW-0812">Transmembrane</keyword>
<evidence type="ECO:0000256" key="3">
    <source>
        <dbReference type="SAM" id="Phobius"/>
    </source>
</evidence>
<keyword evidence="3" id="KW-0472">Membrane</keyword>
<dbReference type="OrthoDB" id="5989513at2759"/>
<dbReference type="Gene3D" id="2.60.120.200">
    <property type="match status" value="4"/>
</dbReference>
<gene>
    <name evidence="5" type="ORF">CJOHNSTONI_LOCUS10142</name>
</gene>
<reference evidence="5" key="1">
    <citation type="submission" date="2021-09" db="EMBL/GenBank/DDBJ databases">
        <authorList>
            <consortium name="Pathogen Informatics"/>
        </authorList>
    </citation>
    <scope>NUCLEOTIDE SEQUENCE</scope>
</reference>
<name>A0A8J2M7M3_9BILA</name>
<accession>A0A8J2M7M3</accession>
<dbReference type="InterPro" id="IPR001791">
    <property type="entry name" value="Laminin_G"/>
</dbReference>
<protein>
    <recommendedName>
        <fullName evidence="4">Laminin G domain-containing protein</fullName>
    </recommendedName>
</protein>
<keyword evidence="1" id="KW-1015">Disulfide bond</keyword>
<comment type="caution">
    <text evidence="5">The sequence shown here is derived from an EMBL/GenBank/DDBJ whole genome shotgun (WGS) entry which is preliminary data.</text>
</comment>
<evidence type="ECO:0000313" key="6">
    <source>
        <dbReference type="Proteomes" id="UP000746747"/>
    </source>
</evidence>
<dbReference type="PANTHER" id="PTHR15036:SF94">
    <property type="entry name" value="INTESTINAL NEUREXIN-LIKE"/>
    <property type="match status" value="1"/>
</dbReference>
<dbReference type="SUPFAM" id="SSF56496">
    <property type="entry name" value="Fibrinogen C-terminal domain-like"/>
    <property type="match status" value="1"/>
</dbReference>
<keyword evidence="3" id="KW-1133">Transmembrane helix</keyword>
<organism evidence="5 6">
    <name type="scientific">Cercopithifilaria johnstoni</name>
    <dbReference type="NCBI Taxonomy" id="2874296"/>
    <lineage>
        <taxon>Eukaryota</taxon>
        <taxon>Metazoa</taxon>
        <taxon>Ecdysozoa</taxon>
        <taxon>Nematoda</taxon>
        <taxon>Chromadorea</taxon>
        <taxon>Rhabditida</taxon>
        <taxon>Spirurina</taxon>
        <taxon>Spiruromorpha</taxon>
        <taxon>Filarioidea</taxon>
        <taxon>Onchocercidae</taxon>
        <taxon>Cercopithifilaria</taxon>
    </lineage>
</organism>
<dbReference type="PANTHER" id="PTHR15036">
    <property type="entry name" value="PIKACHURIN-LIKE PROTEIN"/>
    <property type="match status" value="1"/>
</dbReference>
<dbReference type="InterPro" id="IPR013320">
    <property type="entry name" value="ConA-like_dom_sf"/>
</dbReference>
<dbReference type="SUPFAM" id="SSF57184">
    <property type="entry name" value="Growth factor receptor domain"/>
    <property type="match status" value="1"/>
</dbReference>